<name>A0A2P2Q7C9_RHIMU</name>
<protein>
    <submittedName>
        <fullName evidence="1">Uncharacterized protein</fullName>
    </submittedName>
</protein>
<dbReference type="AlphaFoldDB" id="A0A2P2Q7C9"/>
<dbReference type="EMBL" id="GGEC01082295">
    <property type="protein sequence ID" value="MBX62779.1"/>
    <property type="molecule type" value="Transcribed_RNA"/>
</dbReference>
<organism evidence="1">
    <name type="scientific">Rhizophora mucronata</name>
    <name type="common">Asiatic mangrove</name>
    <dbReference type="NCBI Taxonomy" id="61149"/>
    <lineage>
        <taxon>Eukaryota</taxon>
        <taxon>Viridiplantae</taxon>
        <taxon>Streptophyta</taxon>
        <taxon>Embryophyta</taxon>
        <taxon>Tracheophyta</taxon>
        <taxon>Spermatophyta</taxon>
        <taxon>Magnoliopsida</taxon>
        <taxon>eudicotyledons</taxon>
        <taxon>Gunneridae</taxon>
        <taxon>Pentapetalae</taxon>
        <taxon>rosids</taxon>
        <taxon>fabids</taxon>
        <taxon>Malpighiales</taxon>
        <taxon>Rhizophoraceae</taxon>
        <taxon>Rhizophora</taxon>
    </lineage>
</organism>
<accession>A0A2P2Q7C9</accession>
<evidence type="ECO:0000313" key="1">
    <source>
        <dbReference type="EMBL" id="MBX62779.1"/>
    </source>
</evidence>
<reference evidence="1" key="1">
    <citation type="submission" date="2018-02" db="EMBL/GenBank/DDBJ databases">
        <title>Rhizophora mucronata_Transcriptome.</title>
        <authorList>
            <person name="Meera S.P."/>
            <person name="Sreeshan A."/>
            <person name="Augustine A."/>
        </authorList>
    </citation>
    <scope>NUCLEOTIDE SEQUENCE</scope>
    <source>
        <tissue evidence="1">Leaf</tissue>
    </source>
</reference>
<sequence>MSFPENYILPYWLKQEDK</sequence>
<proteinExistence type="predicted"/>